<evidence type="ECO:0000256" key="9">
    <source>
        <dbReference type="ARBA" id="ARBA00023237"/>
    </source>
</evidence>
<dbReference type="InterPro" id="IPR039426">
    <property type="entry name" value="TonB-dep_rcpt-like"/>
</dbReference>
<proteinExistence type="inferred from homology"/>
<keyword evidence="7 10" id="KW-0472">Membrane</keyword>
<organism evidence="16 17">
    <name type="scientific">Gluconobacter cerinus</name>
    <dbReference type="NCBI Taxonomy" id="38307"/>
    <lineage>
        <taxon>Bacteria</taxon>
        <taxon>Pseudomonadati</taxon>
        <taxon>Pseudomonadota</taxon>
        <taxon>Alphaproteobacteria</taxon>
        <taxon>Acetobacterales</taxon>
        <taxon>Acetobacteraceae</taxon>
        <taxon>Gluconobacter</taxon>
    </lineage>
</organism>
<evidence type="ECO:0000256" key="7">
    <source>
        <dbReference type="ARBA" id="ARBA00023136"/>
    </source>
</evidence>
<evidence type="ECO:0000256" key="4">
    <source>
        <dbReference type="ARBA" id="ARBA00022692"/>
    </source>
</evidence>
<feature type="domain" description="TonB-dependent receptor plug" evidence="15">
    <location>
        <begin position="84"/>
        <end position="181"/>
    </location>
</feature>
<dbReference type="Gene3D" id="2.40.170.20">
    <property type="entry name" value="TonB-dependent receptor, beta-barrel domain"/>
    <property type="match status" value="1"/>
</dbReference>
<dbReference type="InterPro" id="IPR012910">
    <property type="entry name" value="Plug_dom"/>
</dbReference>
<keyword evidence="8 16" id="KW-0675">Receptor</keyword>
<accession>A0A1B6VIZ2</accession>
<dbReference type="SUPFAM" id="SSF56935">
    <property type="entry name" value="Porins"/>
    <property type="match status" value="1"/>
</dbReference>
<evidence type="ECO:0000256" key="10">
    <source>
        <dbReference type="PROSITE-ProRule" id="PRU01360"/>
    </source>
</evidence>
<evidence type="ECO:0000313" key="16">
    <source>
        <dbReference type="EMBL" id="OAJ67180.1"/>
    </source>
</evidence>
<dbReference type="InterPro" id="IPR000531">
    <property type="entry name" value="Beta-barrel_TonB"/>
</dbReference>
<dbReference type="InterPro" id="IPR037066">
    <property type="entry name" value="Plug_dom_sf"/>
</dbReference>
<dbReference type="Pfam" id="PF00593">
    <property type="entry name" value="TonB_dep_Rec_b-barrel"/>
    <property type="match status" value="1"/>
</dbReference>
<dbReference type="PATRIC" id="fig|38307.3.peg.2225"/>
<feature type="signal peptide" evidence="13">
    <location>
        <begin position="1"/>
        <end position="21"/>
    </location>
</feature>
<evidence type="ECO:0000256" key="12">
    <source>
        <dbReference type="SAM" id="MobiDB-lite"/>
    </source>
</evidence>
<dbReference type="PANTHER" id="PTHR30069:SF29">
    <property type="entry name" value="HEMOGLOBIN AND HEMOGLOBIN-HAPTOGLOBIN-BINDING PROTEIN 1-RELATED"/>
    <property type="match status" value="1"/>
</dbReference>
<dbReference type="Proteomes" id="UP000077786">
    <property type="component" value="Unassembled WGS sequence"/>
</dbReference>
<gene>
    <name evidence="16" type="ORF">A0123_02152</name>
</gene>
<comment type="subcellular location">
    <subcellularLocation>
        <location evidence="1 10">Cell outer membrane</location>
        <topology evidence="1 10">Multi-pass membrane protein</topology>
    </subcellularLocation>
</comment>
<keyword evidence="4 10" id="KW-0812">Transmembrane</keyword>
<dbReference type="GO" id="GO:0015344">
    <property type="term" value="F:siderophore uptake transmembrane transporter activity"/>
    <property type="evidence" value="ECO:0007669"/>
    <property type="project" value="TreeGrafter"/>
</dbReference>
<keyword evidence="2 10" id="KW-0813">Transport</keyword>
<dbReference type="AlphaFoldDB" id="A0A1B6VIZ2"/>
<keyword evidence="3 10" id="KW-1134">Transmembrane beta strand</keyword>
<evidence type="ECO:0000259" key="14">
    <source>
        <dbReference type="Pfam" id="PF00593"/>
    </source>
</evidence>
<dbReference type="GO" id="GO:0044718">
    <property type="term" value="P:siderophore transmembrane transport"/>
    <property type="evidence" value="ECO:0007669"/>
    <property type="project" value="TreeGrafter"/>
</dbReference>
<evidence type="ECO:0000256" key="3">
    <source>
        <dbReference type="ARBA" id="ARBA00022452"/>
    </source>
</evidence>
<evidence type="ECO:0000259" key="15">
    <source>
        <dbReference type="Pfam" id="PF07715"/>
    </source>
</evidence>
<keyword evidence="5 13" id="KW-0732">Signal</keyword>
<dbReference type="EMBL" id="LUTU01000009">
    <property type="protein sequence ID" value="OAJ67180.1"/>
    <property type="molecule type" value="Genomic_DNA"/>
</dbReference>
<dbReference type="GO" id="GO:0009279">
    <property type="term" value="C:cell outer membrane"/>
    <property type="evidence" value="ECO:0007669"/>
    <property type="project" value="UniProtKB-SubCell"/>
</dbReference>
<dbReference type="RefSeq" id="WP_064274839.1">
    <property type="nucleotide sequence ID" value="NZ_LUTU01000009.1"/>
</dbReference>
<dbReference type="Gene3D" id="2.170.130.10">
    <property type="entry name" value="TonB-dependent receptor, plug domain"/>
    <property type="match status" value="1"/>
</dbReference>
<protein>
    <submittedName>
        <fullName evidence="16">TonB-dependent receptor</fullName>
    </submittedName>
</protein>
<feature type="region of interest" description="Disordered" evidence="12">
    <location>
        <begin position="25"/>
        <end position="81"/>
    </location>
</feature>
<evidence type="ECO:0000256" key="8">
    <source>
        <dbReference type="ARBA" id="ARBA00023170"/>
    </source>
</evidence>
<evidence type="ECO:0000256" key="11">
    <source>
        <dbReference type="RuleBase" id="RU003357"/>
    </source>
</evidence>
<evidence type="ECO:0000256" key="2">
    <source>
        <dbReference type="ARBA" id="ARBA00022448"/>
    </source>
</evidence>
<feature type="compositionally biased region" description="Low complexity" evidence="12">
    <location>
        <begin position="65"/>
        <end position="76"/>
    </location>
</feature>
<evidence type="ECO:0000256" key="13">
    <source>
        <dbReference type="SAM" id="SignalP"/>
    </source>
</evidence>
<comment type="caution">
    <text evidence="16">The sequence shown here is derived from an EMBL/GenBank/DDBJ whole genome shotgun (WGS) entry which is preliminary data.</text>
</comment>
<sequence>MKTLASRLFLGTILSSVLLSAETGRSSAAPTHHPRHVTNPHHATSGTPAKPRTRRTSMMAASEESVGVRGSRSARNSGGGMMRVETAPYAVQSVGRQYIEMRSPTSTGLDVVQNLPSVSIAMPDTSGIKGGALYMRGFTDADTALLLDGAPASLAAYLQQNVDAENIESVTMTPGSSPIDAPASNATAGTLDERTLTPGKKAGGSMDFSYGTNNMSREFVRLESGEIGNSGIRSYISVSNTHSRQWMGAGTNRRTHVDVGLFKEFTNGSTVKFFGSWNNSMFTIDAYPDAQKFYNYKHTGQGYNRTNVWDRNSTSAGNYWQGNIDSWNQFFVTTQAHIIINKRLTFDLSPYFATGFGWDGSTAGTPASTSATYFYGNGQKADPSTPLSTYWAQHWSPQVGLVAKLDYDIDRHNHLSFGYWYENNAVDYFFPTMATQPGGRNAKTNDNAYKLYTADGQEAIYRYNAGYELNSFFIEDTAKYFNDRLTINGGFKYIMSNYWDRASGLSQFTIGANSTAPLPHLSVSYKIDSHSQVYMNAEGDFRQPSPSQLSGSTSLPKNQYSITEQIGYRYNNRYLTFDISAFNSNITNRLLTTYLPNTAYAVSNAGNQTIRGFDAMIAGRDFHHFSPYASVEYLHGTFDSNIPYGDTYLPTKGKQSILTPRVLANFGLTYSNAGFFGNFSLHYTGPQSVTLVGDQRMPGFVTNTLALGYHFKPLYFLKTPTFRLNFSNLTGSVIRVGTTGITNNYHNVTLLDGSTLAGSSGASFYVLPRFSMTGTVSSDF</sequence>
<dbReference type="InterPro" id="IPR036942">
    <property type="entry name" value="Beta-barrel_TonB_sf"/>
</dbReference>
<feature type="domain" description="TonB-dependent receptor-like beta-barrel" evidence="14">
    <location>
        <begin position="277"/>
        <end position="729"/>
    </location>
</feature>
<feature type="region of interest" description="Disordered" evidence="12">
    <location>
        <begin position="174"/>
        <end position="203"/>
    </location>
</feature>
<keyword evidence="6 11" id="KW-0798">TonB box</keyword>
<name>A0A1B6VIZ2_9PROT</name>
<dbReference type="OrthoDB" id="593427at2"/>
<evidence type="ECO:0000256" key="1">
    <source>
        <dbReference type="ARBA" id="ARBA00004571"/>
    </source>
</evidence>
<dbReference type="PROSITE" id="PS52016">
    <property type="entry name" value="TONB_DEPENDENT_REC_3"/>
    <property type="match status" value="1"/>
</dbReference>
<keyword evidence="9 10" id="KW-0998">Cell outer membrane</keyword>
<evidence type="ECO:0000256" key="5">
    <source>
        <dbReference type="ARBA" id="ARBA00022729"/>
    </source>
</evidence>
<feature type="chain" id="PRO_5008590138" evidence="13">
    <location>
        <begin position="22"/>
        <end position="780"/>
    </location>
</feature>
<dbReference type="Pfam" id="PF07715">
    <property type="entry name" value="Plug"/>
    <property type="match status" value="1"/>
</dbReference>
<dbReference type="PANTHER" id="PTHR30069">
    <property type="entry name" value="TONB-DEPENDENT OUTER MEMBRANE RECEPTOR"/>
    <property type="match status" value="1"/>
</dbReference>
<evidence type="ECO:0000313" key="17">
    <source>
        <dbReference type="Proteomes" id="UP000077786"/>
    </source>
</evidence>
<reference evidence="16 17" key="1">
    <citation type="submission" date="2016-03" db="EMBL/GenBank/DDBJ databases">
        <title>Draft genome sequence of Gluconobacter cerinus strain CECT 9110.</title>
        <authorList>
            <person name="Sainz F."/>
            <person name="Mas A."/>
            <person name="Torija M.J."/>
        </authorList>
    </citation>
    <scope>NUCLEOTIDE SEQUENCE [LARGE SCALE GENOMIC DNA]</scope>
    <source>
        <strain evidence="16 17">CECT 9110</strain>
    </source>
</reference>
<evidence type="ECO:0000256" key="6">
    <source>
        <dbReference type="ARBA" id="ARBA00023077"/>
    </source>
</evidence>
<comment type="similarity">
    <text evidence="10 11">Belongs to the TonB-dependent receptor family.</text>
</comment>